<comment type="caution">
    <text evidence="1">The sequence shown here is derived from an EMBL/GenBank/DDBJ whole genome shotgun (WGS) entry which is preliminary data.</text>
</comment>
<gene>
    <name evidence="1" type="ORF">E2C01_003365</name>
</gene>
<dbReference type="Proteomes" id="UP000324222">
    <property type="component" value="Unassembled WGS sequence"/>
</dbReference>
<name>A0A5B7CNI5_PORTR</name>
<proteinExistence type="predicted"/>
<sequence>MKAATVCTAEAPGGVQESSYHGKTLARFSSHGSVVPILPLSPPTAPTSPRGTLCMTFTMWSTRAPPSTLVSC</sequence>
<evidence type="ECO:0000313" key="2">
    <source>
        <dbReference type="Proteomes" id="UP000324222"/>
    </source>
</evidence>
<accession>A0A5B7CNI5</accession>
<keyword evidence="2" id="KW-1185">Reference proteome</keyword>
<protein>
    <submittedName>
        <fullName evidence="1">Uncharacterized protein</fullName>
    </submittedName>
</protein>
<dbReference type="EMBL" id="VSRR010000127">
    <property type="protein sequence ID" value="MPC10725.1"/>
    <property type="molecule type" value="Genomic_DNA"/>
</dbReference>
<evidence type="ECO:0000313" key="1">
    <source>
        <dbReference type="EMBL" id="MPC10725.1"/>
    </source>
</evidence>
<reference evidence="1 2" key="1">
    <citation type="submission" date="2019-05" db="EMBL/GenBank/DDBJ databases">
        <title>Another draft genome of Portunus trituberculatus and its Hox gene families provides insights of decapod evolution.</title>
        <authorList>
            <person name="Jeong J.-H."/>
            <person name="Song I."/>
            <person name="Kim S."/>
            <person name="Choi T."/>
            <person name="Kim D."/>
            <person name="Ryu S."/>
            <person name="Kim W."/>
        </authorList>
    </citation>
    <scope>NUCLEOTIDE SEQUENCE [LARGE SCALE GENOMIC DNA]</scope>
    <source>
        <tissue evidence="1">Muscle</tissue>
    </source>
</reference>
<dbReference type="AlphaFoldDB" id="A0A5B7CNI5"/>
<organism evidence="1 2">
    <name type="scientific">Portunus trituberculatus</name>
    <name type="common">Swimming crab</name>
    <name type="synonym">Neptunus trituberculatus</name>
    <dbReference type="NCBI Taxonomy" id="210409"/>
    <lineage>
        <taxon>Eukaryota</taxon>
        <taxon>Metazoa</taxon>
        <taxon>Ecdysozoa</taxon>
        <taxon>Arthropoda</taxon>
        <taxon>Crustacea</taxon>
        <taxon>Multicrustacea</taxon>
        <taxon>Malacostraca</taxon>
        <taxon>Eumalacostraca</taxon>
        <taxon>Eucarida</taxon>
        <taxon>Decapoda</taxon>
        <taxon>Pleocyemata</taxon>
        <taxon>Brachyura</taxon>
        <taxon>Eubrachyura</taxon>
        <taxon>Portunoidea</taxon>
        <taxon>Portunidae</taxon>
        <taxon>Portuninae</taxon>
        <taxon>Portunus</taxon>
    </lineage>
</organism>